<evidence type="ECO:0000256" key="10">
    <source>
        <dbReference type="SAM" id="MobiDB-lite"/>
    </source>
</evidence>
<dbReference type="Gene3D" id="1.20.5.3310">
    <property type="match status" value="1"/>
</dbReference>
<evidence type="ECO:0000256" key="9">
    <source>
        <dbReference type="HAMAP-Rule" id="MF_00236"/>
    </source>
</evidence>
<keyword evidence="6 9" id="KW-1133">Transmembrane helix</keyword>
<dbReference type="EMBL" id="JAAIKC010000010">
    <property type="protein sequence ID" value="NEW08736.1"/>
    <property type="molecule type" value="Genomic_DNA"/>
</dbReference>
<dbReference type="AlphaFoldDB" id="A0A6G4A2L4"/>
<evidence type="ECO:0000256" key="1">
    <source>
        <dbReference type="ARBA" id="ARBA00004162"/>
    </source>
</evidence>
<dbReference type="InterPro" id="IPR006312">
    <property type="entry name" value="TatA/E"/>
</dbReference>
<comment type="subunit">
    <text evidence="9">Forms a complex with TatC.</text>
</comment>
<feature type="compositionally biased region" description="Polar residues" evidence="10">
    <location>
        <begin position="43"/>
        <end position="54"/>
    </location>
</feature>
<organism evidence="11">
    <name type="scientific">Paenibacillus sp. SYP-B3998</name>
    <dbReference type="NCBI Taxonomy" id="2678564"/>
    <lineage>
        <taxon>Bacteria</taxon>
        <taxon>Bacillati</taxon>
        <taxon>Bacillota</taxon>
        <taxon>Bacilli</taxon>
        <taxon>Bacillales</taxon>
        <taxon>Paenibacillaceae</taxon>
        <taxon>Paenibacillus</taxon>
    </lineage>
</organism>
<keyword evidence="4 9" id="KW-0812">Transmembrane</keyword>
<comment type="function">
    <text evidence="9">Part of the twin-arginine translocation (Tat) system that transports large folded proteins containing a characteristic twin-arginine motif in their signal peptide across membranes. TatA could form the protein-conducting channel of the Tat system.</text>
</comment>
<evidence type="ECO:0000313" key="11">
    <source>
        <dbReference type="EMBL" id="NEW08736.1"/>
    </source>
</evidence>
<proteinExistence type="inferred from homology"/>
<dbReference type="NCBIfam" id="NF011430">
    <property type="entry name" value="PRK14861.1"/>
    <property type="match status" value="1"/>
</dbReference>
<keyword evidence="8 9" id="KW-0472">Membrane</keyword>
<dbReference type="InterPro" id="IPR003369">
    <property type="entry name" value="TatA/B/E"/>
</dbReference>
<evidence type="ECO:0000256" key="2">
    <source>
        <dbReference type="ARBA" id="ARBA00022448"/>
    </source>
</evidence>
<dbReference type="GO" id="GO:0008320">
    <property type="term" value="F:protein transmembrane transporter activity"/>
    <property type="evidence" value="ECO:0007669"/>
    <property type="project" value="UniProtKB-UniRule"/>
</dbReference>
<sequence>MGPFSAWHVILIAVVALLLFGPSKLPELGRGFGKMFREFKDATTGNGLASSTEEQPAARKEINPAEVTKTESGQVQNK</sequence>
<evidence type="ECO:0000256" key="6">
    <source>
        <dbReference type="ARBA" id="ARBA00022989"/>
    </source>
</evidence>
<dbReference type="RefSeq" id="WP_163951875.1">
    <property type="nucleotide sequence ID" value="NZ_JAAIKC010000010.1"/>
</dbReference>
<dbReference type="PANTHER" id="PTHR42982">
    <property type="entry name" value="SEC-INDEPENDENT PROTEIN TRANSLOCASE PROTEIN TATA"/>
    <property type="match status" value="1"/>
</dbReference>
<accession>A0A6G4A2L4</accession>
<keyword evidence="2 9" id="KW-0813">Transport</keyword>
<dbReference type="HAMAP" id="MF_00236">
    <property type="entry name" value="TatA_E"/>
    <property type="match status" value="1"/>
</dbReference>
<evidence type="ECO:0000256" key="8">
    <source>
        <dbReference type="ARBA" id="ARBA00023136"/>
    </source>
</evidence>
<feature type="region of interest" description="Disordered" evidence="10">
    <location>
        <begin position="43"/>
        <end position="78"/>
    </location>
</feature>
<feature type="transmembrane region" description="Helical" evidence="9">
    <location>
        <begin position="6"/>
        <end position="25"/>
    </location>
</feature>
<dbReference type="Pfam" id="PF02416">
    <property type="entry name" value="TatA_B_E"/>
    <property type="match status" value="1"/>
</dbReference>
<dbReference type="GO" id="GO:0033281">
    <property type="term" value="C:TAT protein transport complex"/>
    <property type="evidence" value="ECO:0007669"/>
    <property type="project" value="UniProtKB-UniRule"/>
</dbReference>
<gene>
    <name evidence="9" type="primary">tatA</name>
    <name evidence="11" type="ORF">GK047_22330</name>
</gene>
<evidence type="ECO:0000256" key="4">
    <source>
        <dbReference type="ARBA" id="ARBA00022692"/>
    </source>
</evidence>
<reference evidence="11" key="1">
    <citation type="submission" date="2020-02" db="EMBL/GenBank/DDBJ databases">
        <authorList>
            <person name="Shen X.-R."/>
            <person name="Zhang Y.-X."/>
        </authorList>
    </citation>
    <scope>NUCLEOTIDE SEQUENCE</scope>
    <source>
        <strain evidence="11">SYP-B3998</strain>
    </source>
</reference>
<protein>
    <recommendedName>
        <fullName evidence="9">Sec-independent protein translocase protein TatA</fullName>
    </recommendedName>
</protein>
<evidence type="ECO:0000256" key="7">
    <source>
        <dbReference type="ARBA" id="ARBA00023010"/>
    </source>
</evidence>
<comment type="caution">
    <text evidence="11">The sequence shown here is derived from an EMBL/GenBank/DDBJ whole genome shotgun (WGS) entry which is preliminary data.</text>
</comment>
<keyword evidence="3 9" id="KW-1003">Cell membrane</keyword>
<evidence type="ECO:0000256" key="5">
    <source>
        <dbReference type="ARBA" id="ARBA00022927"/>
    </source>
</evidence>
<keyword evidence="5 9" id="KW-0653">Protein transport</keyword>
<keyword evidence="7 9" id="KW-0811">Translocation</keyword>
<name>A0A6G4A2L4_9BACL</name>
<dbReference type="PANTHER" id="PTHR42982:SF1">
    <property type="entry name" value="SEC-INDEPENDENT PROTEIN TRANSLOCASE PROTEIN TATA"/>
    <property type="match status" value="1"/>
</dbReference>
<dbReference type="GO" id="GO:0043953">
    <property type="term" value="P:protein transport by the Tat complex"/>
    <property type="evidence" value="ECO:0007669"/>
    <property type="project" value="UniProtKB-UniRule"/>
</dbReference>
<evidence type="ECO:0000256" key="3">
    <source>
        <dbReference type="ARBA" id="ARBA00022475"/>
    </source>
</evidence>
<comment type="subcellular location">
    <subcellularLocation>
        <location evidence="1 9">Cell membrane</location>
        <topology evidence="1 9">Single-pass membrane protein</topology>
    </subcellularLocation>
</comment>
<dbReference type="NCBIfam" id="TIGR01411">
    <property type="entry name" value="tatAE"/>
    <property type="match status" value="1"/>
</dbReference>
<comment type="similarity">
    <text evidence="9">Belongs to the TatA/E family.</text>
</comment>